<dbReference type="InterPro" id="IPR000524">
    <property type="entry name" value="Tscrpt_reg_HTH_GntR"/>
</dbReference>
<dbReference type="InterPro" id="IPR036388">
    <property type="entry name" value="WH-like_DNA-bd_sf"/>
</dbReference>
<dbReference type="Gene3D" id="1.10.10.10">
    <property type="entry name" value="Winged helix-like DNA-binding domain superfamily/Winged helix DNA-binding domain"/>
    <property type="match status" value="1"/>
</dbReference>
<gene>
    <name evidence="5" type="ORF">QVH07_02320</name>
</gene>
<dbReference type="RefSeq" id="WP_289998517.1">
    <property type="nucleotide sequence ID" value="NZ_JAUEPH010000001.1"/>
</dbReference>
<comment type="caution">
    <text evidence="5">The sequence shown here is derived from an EMBL/GenBank/DDBJ whole genome shotgun (WGS) entry which is preliminary data.</text>
</comment>
<dbReference type="CDD" id="cd07377">
    <property type="entry name" value="WHTH_GntR"/>
    <property type="match status" value="1"/>
</dbReference>
<reference evidence="5" key="1">
    <citation type="submission" date="2023-06" db="EMBL/GenBank/DDBJ databases">
        <title>Robiginitalea aurantiacus sp. nov. and Algoriphagus sediminis sp. nov., isolated from coastal sediment.</title>
        <authorList>
            <person name="Zhou Z.Y."/>
            <person name="An J."/>
            <person name="Jia Y.W."/>
            <person name="Du Z.J."/>
        </authorList>
    </citation>
    <scope>NUCLEOTIDE SEQUENCE</scope>
    <source>
        <strain evidence="5">C2-7</strain>
    </source>
</reference>
<feature type="domain" description="HTH gntR-type" evidence="4">
    <location>
        <begin position="15"/>
        <end position="83"/>
    </location>
</feature>
<name>A0ABT7Y8X1_9BACT</name>
<evidence type="ECO:0000313" key="5">
    <source>
        <dbReference type="EMBL" id="MDN3202962.1"/>
    </source>
</evidence>
<dbReference type="PANTHER" id="PTHR38445:SF10">
    <property type="entry name" value="GNTR-FAMILY TRANSCRIPTIONAL REGULATOR"/>
    <property type="match status" value="1"/>
</dbReference>
<keyword evidence="2" id="KW-0238">DNA-binding</keyword>
<evidence type="ECO:0000256" key="3">
    <source>
        <dbReference type="ARBA" id="ARBA00023163"/>
    </source>
</evidence>
<dbReference type="PROSITE" id="PS50949">
    <property type="entry name" value="HTH_GNTR"/>
    <property type="match status" value="1"/>
</dbReference>
<evidence type="ECO:0000256" key="1">
    <source>
        <dbReference type="ARBA" id="ARBA00023015"/>
    </source>
</evidence>
<dbReference type="SMART" id="SM00345">
    <property type="entry name" value="HTH_GNTR"/>
    <property type="match status" value="1"/>
</dbReference>
<sequence length="344" mass="39620">MHKNKSDKIKTDSWVPKYVQLANAIMEDLRLGKLKVGDRIPSINEMSFDLLLSRDTVEKAYKELRDQGILTSVRGKGYYITSFDQAEKTRVLLLFNKLSSYKKIIYYSIVDTLGKEAMVDIQIHHYNRDLFQNLLTKNLSEYDYFVVAPHFFDDAGNPETAYDLMQKIPAEKLFIIDKPVKGHEKEFPGVFQDFSKDIFEALESGQEYLKKYKRLVLVFPKGLLYPFDIVNGFKKFCLLHEYNNVIVDGIDEEPVYEGDLYLVLAETDLANLVKKSRVQNLPLGEKVGIISYNDTPLKEILAEGITTVSTDFVKMGETIAKQILNKEYRAPVKNPFNLILRKSI</sequence>
<dbReference type="Proteomes" id="UP001171916">
    <property type="component" value="Unassembled WGS sequence"/>
</dbReference>
<keyword evidence="1" id="KW-0805">Transcription regulation</keyword>
<dbReference type="EMBL" id="JAUEPH010000001">
    <property type="protein sequence ID" value="MDN3202962.1"/>
    <property type="molecule type" value="Genomic_DNA"/>
</dbReference>
<dbReference type="SUPFAM" id="SSF53822">
    <property type="entry name" value="Periplasmic binding protein-like I"/>
    <property type="match status" value="1"/>
</dbReference>
<protein>
    <submittedName>
        <fullName evidence="5">GntR family transcriptional regulator</fullName>
    </submittedName>
</protein>
<accession>A0ABT7Y8X1</accession>
<evidence type="ECO:0000256" key="2">
    <source>
        <dbReference type="ARBA" id="ARBA00023125"/>
    </source>
</evidence>
<proteinExistence type="predicted"/>
<dbReference type="SUPFAM" id="SSF46785">
    <property type="entry name" value="Winged helix' DNA-binding domain"/>
    <property type="match status" value="1"/>
</dbReference>
<evidence type="ECO:0000259" key="4">
    <source>
        <dbReference type="PROSITE" id="PS50949"/>
    </source>
</evidence>
<keyword evidence="6" id="KW-1185">Reference proteome</keyword>
<dbReference type="Pfam" id="PF00392">
    <property type="entry name" value="GntR"/>
    <property type="match status" value="1"/>
</dbReference>
<dbReference type="InterPro" id="IPR036390">
    <property type="entry name" value="WH_DNA-bd_sf"/>
</dbReference>
<evidence type="ECO:0000313" key="6">
    <source>
        <dbReference type="Proteomes" id="UP001171916"/>
    </source>
</evidence>
<keyword evidence="3" id="KW-0804">Transcription</keyword>
<dbReference type="Gene3D" id="3.40.50.2300">
    <property type="match status" value="2"/>
</dbReference>
<dbReference type="PANTHER" id="PTHR38445">
    <property type="entry name" value="HTH-TYPE TRANSCRIPTIONAL REPRESSOR YTRA"/>
    <property type="match status" value="1"/>
</dbReference>
<dbReference type="InterPro" id="IPR028082">
    <property type="entry name" value="Peripla_BP_I"/>
</dbReference>
<organism evidence="5 6">
    <name type="scientific">Algoriphagus sediminis</name>
    <dbReference type="NCBI Taxonomy" id="3057113"/>
    <lineage>
        <taxon>Bacteria</taxon>
        <taxon>Pseudomonadati</taxon>
        <taxon>Bacteroidota</taxon>
        <taxon>Cytophagia</taxon>
        <taxon>Cytophagales</taxon>
        <taxon>Cyclobacteriaceae</taxon>
        <taxon>Algoriphagus</taxon>
    </lineage>
</organism>